<dbReference type="EMBL" id="CP014223">
    <property type="protein sequence ID" value="AMJ40651.1"/>
    <property type="molecule type" value="Genomic_DNA"/>
</dbReference>
<dbReference type="NCBIfam" id="TIGR01733">
    <property type="entry name" value="AA-adenyl-dom"/>
    <property type="match status" value="1"/>
</dbReference>
<evidence type="ECO:0000313" key="5">
    <source>
        <dbReference type="Proteomes" id="UP000184204"/>
    </source>
</evidence>
<dbReference type="InterPro" id="IPR045851">
    <property type="entry name" value="AMP-bd_C_sf"/>
</dbReference>
<dbReference type="Pfam" id="PF00501">
    <property type="entry name" value="AMP-binding"/>
    <property type="match status" value="1"/>
</dbReference>
<feature type="domain" description="AMP-dependent synthetase/ligase" evidence="1">
    <location>
        <begin position="9"/>
        <end position="362"/>
    </location>
</feature>
<dbReference type="Gene3D" id="3.40.50.12780">
    <property type="entry name" value="N-terminal domain of ligase-like"/>
    <property type="match status" value="1"/>
</dbReference>
<accession>A0A0X1U6U3</accession>
<sequence length="505" mass="57603">MIRNILEYLEATATKFPEKIAFTGKEEALTFQELLILSKRIGTFLLRYGKRNAPVAVMMEKTPKSVAAFLGCVFSGNFYTPIDSTMPKERILSIFQTLQPQVLLIDEKSKKAAEYLEYAGETVVFEEIATTEVAEEALAKIRKSAIDADPLYALFTSGSTGVPKGVIITHHSVINLTEWYTETFDITEKETIGNQAPFYFDSSVKDIYAVLKTGATMEIIPKQLFSFPIKLMEYLEEKKINYVDWVPSAFCIVANTGTLEKIAPQCLKKIAFCGEIMPTKQYNMWRKKYPQAVFANIYGPTEATVDCTYYIVDREFADDEPLPIGYPCRNTDIFILNGDRLAKEGETGELCIRGRCLAPGYYNNPEKTEEAFIQNPLNLHYPEKIYKTGDIAKYNEYGEIIFLARKDHQIKHMGHRIELGEIEAAVNSIDLVKNGACIYDSETQKIILFYCGSEATQSYILKKLKDKVPKYMFPNVMLQLEEMPHTLNGKIDRLRLKEYYDRKND</sequence>
<reference evidence="5" key="3">
    <citation type="submission" date="2016-11" db="EMBL/GenBank/DDBJ databases">
        <authorList>
            <person name="Jaros S."/>
            <person name="Januszkiewicz K."/>
            <person name="Wedrychowicz H."/>
        </authorList>
    </citation>
    <scope>NUCLEOTIDE SEQUENCE [LARGE SCALE GENOMIC DNA]</scope>
    <source>
        <strain evidence="5">DSM 1682</strain>
    </source>
</reference>
<dbReference type="InterPro" id="IPR010071">
    <property type="entry name" value="AA_adenyl_dom"/>
</dbReference>
<dbReference type="AlphaFoldDB" id="A0A0X1U6U3"/>
<dbReference type="Gene3D" id="3.30.300.30">
    <property type="match status" value="1"/>
</dbReference>
<name>A0A0X1U6U3_ANAPI</name>
<dbReference type="PANTHER" id="PTHR45527:SF1">
    <property type="entry name" value="FATTY ACID SYNTHASE"/>
    <property type="match status" value="1"/>
</dbReference>
<evidence type="ECO:0000313" key="4">
    <source>
        <dbReference type="Proteomes" id="UP000068026"/>
    </source>
</evidence>
<dbReference type="GO" id="GO:0005737">
    <property type="term" value="C:cytoplasm"/>
    <property type="evidence" value="ECO:0007669"/>
    <property type="project" value="TreeGrafter"/>
</dbReference>
<dbReference type="RefSeq" id="WP_066048640.1">
    <property type="nucleotide sequence ID" value="NZ_CP014223.1"/>
</dbReference>
<dbReference type="GO" id="GO:0044550">
    <property type="term" value="P:secondary metabolite biosynthetic process"/>
    <property type="evidence" value="ECO:0007669"/>
    <property type="project" value="TreeGrafter"/>
</dbReference>
<organism evidence="3 5">
    <name type="scientific">Anaerotignum propionicum DSM 1682</name>
    <dbReference type="NCBI Taxonomy" id="991789"/>
    <lineage>
        <taxon>Bacteria</taxon>
        <taxon>Bacillati</taxon>
        <taxon>Bacillota</taxon>
        <taxon>Clostridia</taxon>
        <taxon>Lachnospirales</taxon>
        <taxon>Anaerotignaceae</taxon>
        <taxon>Anaerotignum</taxon>
    </lineage>
</organism>
<protein>
    <submittedName>
        <fullName evidence="3">Amino acid adenylation domain-containing protein</fullName>
    </submittedName>
    <submittedName>
        <fullName evidence="2">Tyrocidine synthase 1</fullName>
    </submittedName>
</protein>
<dbReference type="InterPro" id="IPR042099">
    <property type="entry name" value="ANL_N_sf"/>
</dbReference>
<proteinExistence type="predicted"/>
<dbReference type="Proteomes" id="UP000068026">
    <property type="component" value="Chromosome"/>
</dbReference>
<gene>
    <name evidence="2" type="primary">tycA</name>
    <name evidence="2" type="ORF">CPRO_10560</name>
    <name evidence="3" type="ORF">SAMN02745151_02173</name>
</gene>
<dbReference type="PANTHER" id="PTHR45527">
    <property type="entry name" value="NONRIBOSOMAL PEPTIDE SYNTHETASE"/>
    <property type="match status" value="1"/>
</dbReference>
<evidence type="ECO:0000313" key="3">
    <source>
        <dbReference type="EMBL" id="SHE90942.1"/>
    </source>
</evidence>
<dbReference type="KEGG" id="cpro:CPRO_10560"/>
<reference evidence="4" key="2">
    <citation type="submission" date="2016-01" db="EMBL/GenBank/DDBJ databases">
        <authorList>
            <person name="Poehlein A."/>
            <person name="Schlien K."/>
            <person name="Gottschalk G."/>
            <person name="Buckel W."/>
            <person name="Daniel R."/>
        </authorList>
    </citation>
    <scope>NUCLEOTIDE SEQUENCE [LARGE SCALE GENOMIC DNA]</scope>
    <source>
        <strain evidence="4">X2</strain>
    </source>
</reference>
<evidence type="ECO:0000313" key="2">
    <source>
        <dbReference type="EMBL" id="AMJ40651.1"/>
    </source>
</evidence>
<reference evidence="3" key="4">
    <citation type="submission" date="2016-11" db="EMBL/GenBank/DDBJ databases">
        <authorList>
            <person name="Varghese N."/>
            <person name="Submissions S."/>
        </authorList>
    </citation>
    <scope>NUCLEOTIDE SEQUENCE</scope>
    <source>
        <strain evidence="3">DSM 1682</strain>
    </source>
</reference>
<evidence type="ECO:0000259" key="1">
    <source>
        <dbReference type="Pfam" id="PF00501"/>
    </source>
</evidence>
<keyword evidence="4" id="KW-1185">Reference proteome</keyword>
<dbReference type="CDD" id="cd05930">
    <property type="entry name" value="A_NRPS"/>
    <property type="match status" value="1"/>
</dbReference>
<dbReference type="EMBL" id="FQUA01000010">
    <property type="protein sequence ID" value="SHE90942.1"/>
    <property type="molecule type" value="Genomic_DNA"/>
</dbReference>
<reference evidence="2 4" key="1">
    <citation type="journal article" date="2016" name="Genome Announc.">
        <title>Complete Genome Sequence of the Amino Acid-Fermenting Clostridium propionicum X2 (DSM 1682).</title>
        <authorList>
            <person name="Poehlein A."/>
            <person name="Schlien K."/>
            <person name="Chowdhury N.P."/>
            <person name="Gottschalk G."/>
            <person name="Buckel W."/>
            <person name="Daniel R."/>
        </authorList>
    </citation>
    <scope>NUCLEOTIDE SEQUENCE [LARGE SCALE GENOMIC DNA]</scope>
    <source>
        <strain evidence="2 4">X2</strain>
    </source>
</reference>
<dbReference type="OrthoDB" id="9778383at2"/>
<dbReference type="Proteomes" id="UP000184204">
    <property type="component" value="Unassembled WGS sequence"/>
</dbReference>
<dbReference type="InterPro" id="IPR000873">
    <property type="entry name" value="AMP-dep_synth/lig_dom"/>
</dbReference>
<dbReference type="SUPFAM" id="SSF56801">
    <property type="entry name" value="Acetyl-CoA synthetase-like"/>
    <property type="match status" value="1"/>
</dbReference>
<dbReference type="GO" id="GO:0031177">
    <property type="term" value="F:phosphopantetheine binding"/>
    <property type="evidence" value="ECO:0007669"/>
    <property type="project" value="TreeGrafter"/>
</dbReference>
<dbReference type="GO" id="GO:0043041">
    <property type="term" value="P:amino acid activation for nonribosomal peptide biosynthetic process"/>
    <property type="evidence" value="ECO:0007669"/>
    <property type="project" value="TreeGrafter"/>
</dbReference>